<protein>
    <submittedName>
        <fullName evidence="9">Integral membrane protein</fullName>
    </submittedName>
</protein>
<feature type="region of interest" description="Disordered" evidence="6">
    <location>
        <begin position="288"/>
        <end position="330"/>
    </location>
</feature>
<feature type="transmembrane region" description="Helical" evidence="7">
    <location>
        <begin position="15"/>
        <end position="35"/>
    </location>
</feature>
<dbReference type="Pfam" id="PF20684">
    <property type="entry name" value="Fung_rhodopsin"/>
    <property type="match status" value="1"/>
</dbReference>
<accession>A0AA38RFX5</accession>
<dbReference type="Proteomes" id="UP001174691">
    <property type="component" value="Unassembled WGS sequence"/>
</dbReference>
<reference evidence="9" key="1">
    <citation type="submission" date="2022-07" db="EMBL/GenBank/DDBJ databases">
        <title>Fungi with potential for degradation of polypropylene.</title>
        <authorList>
            <person name="Gostincar C."/>
        </authorList>
    </citation>
    <scope>NUCLEOTIDE SEQUENCE</scope>
    <source>
        <strain evidence="9">EXF-13287</strain>
    </source>
</reference>
<keyword evidence="10" id="KW-1185">Reference proteome</keyword>
<evidence type="ECO:0000313" key="9">
    <source>
        <dbReference type="EMBL" id="KAJ9144741.1"/>
    </source>
</evidence>
<dbReference type="PANTHER" id="PTHR33048">
    <property type="entry name" value="PTH11-LIKE INTEGRAL MEMBRANE PROTEIN (AFU_ORTHOLOGUE AFUA_5G11245)"/>
    <property type="match status" value="1"/>
</dbReference>
<evidence type="ECO:0000256" key="7">
    <source>
        <dbReference type="SAM" id="Phobius"/>
    </source>
</evidence>
<sequence>MEFQQTPDYHGYTEINLNSALIGFTTLFFGTRIYVRAFMTKTLGWDDALAAAAYIVLVVQSSWDIRAVSFGSGAHIDLLPPPRLFQFFRSLIIQTLIYFWAVALVRMSILAFMPRLSQDKFVIYSIYPIGALVFAQTVIAFVYRLTECTPIADNFKPPVLPGLKCKGLKADQNMMVGHAVTGLVIDVALLVLPVYIIYTKIIWSRKTIQVLLVLSIGVFVIVTGVVRLIMILTLNFTIDPTYKMATIGIWTNLEGHVGLWCGCFPAMQPILRIVSYKLGLRSNLVSGQGTSDKYGGSRGGGRSGTGLKSGTGGTRNGYVKNGDGVDETDSDSQRAIIFKKGSNMELHVLDTGSGIHKTTDIEIQTMARAPGSKGDGMFDHNGVRGSNGKSWVDMSA</sequence>
<keyword evidence="2 7" id="KW-0812">Transmembrane</keyword>
<feature type="transmembrane region" description="Helical" evidence="7">
    <location>
        <begin position="210"/>
        <end position="234"/>
    </location>
</feature>
<keyword evidence="4 7" id="KW-0472">Membrane</keyword>
<dbReference type="EMBL" id="JANBVN010000097">
    <property type="protein sequence ID" value="KAJ9144741.1"/>
    <property type="molecule type" value="Genomic_DNA"/>
</dbReference>
<feature type="region of interest" description="Disordered" evidence="6">
    <location>
        <begin position="370"/>
        <end position="396"/>
    </location>
</feature>
<evidence type="ECO:0000256" key="4">
    <source>
        <dbReference type="ARBA" id="ARBA00023136"/>
    </source>
</evidence>
<evidence type="ECO:0000259" key="8">
    <source>
        <dbReference type="Pfam" id="PF20684"/>
    </source>
</evidence>
<dbReference type="AlphaFoldDB" id="A0AA38RFX5"/>
<dbReference type="InterPro" id="IPR052337">
    <property type="entry name" value="SAT4-like"/>
</dbReference>
<feature type="transmembrane region" description="Helical" evidence="7">
    <location>
        <begin position="87"/>
        <end position="109"/>
    </location>
</feature>
<evidence type="ECO:0000256" key="3">
    <source>
        <dbReference type="ARBA" id="ARBA00022989"/>
    </source>
</evidence>
<feature type="transmembrane region" description="Helical" evidence="7">
    <location>
        <begin position="121"/>
        <end position="143"/>
    </location>
</feature>
<feature type="transmembrane region" description="Helical" evidence="7">
    <location>
        <begin position="176"/>
        <end position="198"/>
    </location>
</feature>
<comment type="subcellular location">
    <subcellularLocation>
        <location evidence="1">Membrane</location>
        <topology evidence="1">Multi-pass membrane protein</topology>
    </subcellularLocation>
</comment>
<feature type="domain" description="Rhodopsin" evidence="8">
    <location>
        <begin position="32"/>
        <end position="272"/>
    </location>
</feature>
<evidence type="ECO:0000256" key="2">
    <source>
        <dbReference type="ARBA" id="ARBA00022692"/>
    </source>
</evidence>
<evidence type="ECO:0000313" key="10">
    <source>
        <dbReference type="Proteomes" id="UP001174691"/>
    </source>
</evidence>
<name>A0AA38RFX5_9PEZI</name>
<organism evidence="9 10">
    <name type="scientific">Coniochaeta hoffmannii</name>
    <dbReference type="NCBI Taxonomy" id="91930"/>
    <lineage>
        <taxon>Eukaryota</taxon>
        <taxon>Fungi</taxon>
        <taxon>Dikarya</taxon>
        <taxon>Ascomycota</taxon>
        <taxon>Pezizomycotina</taxon>
        <taxon>Sordariomycetes</taxon>
        <taxon>Sordariomycetidae</taxon>
        <taxon>Coniochaetales</taxon>
        <taxon>Coniochaetaceae</taxon>
        <taxon>Coniochaeta</taxon>
    </lineage>
</organism>
<evidence type="ECO:0000256" key="1">
    <source>
        <dbReference type="ARBA" id="ARBA00004141"/>
    </source>
</evidence>
<feature type="compositionally biased region" description="Gly residues" evidence="6">
    <location>
        <begin position="296"/>
        <end position="315"/>
    </location>
</feature>
<comment type="caution">
    <text evidence="9">The sequence shown here is derived from an EMBL/GenBank/DDBJ whole genome shotgun (WGS) entry which is preliminary data.</text>
</comment>
<feature type="transmembrane region" description="Helical" evidence="7">
    <location>
        <begin position="47"/>
        <end position="63"/>
    </location>
</feature>
<keyword evidence="3 7" id="KW-1133">Transmembrane helix</keyword>
<dbReference type="PANTHER" id="PTHR33048:SF47">
    <property type="entry name" value="INTEGRAL MEMBRANE PROTEIN-RELATED"/>
    <property type="match status" value="1"/>
</dbReference>
<proteinExistence type="inferred from homology"/>
<evidence type="ECO:0000256" key="6">
    <source>
        <dbReference type="SAM" id="MobiDB-lite"/>
    </source>
</evidence>
<evidence type="ECO:0000256" key="5">
    <source>
        <dbReference type="ARBA" id="ARBA00038359"/>
    </source>
</evidence>
<gene>
    <name evidence="9" type="ORF">NKR19_g6363</name>
</gene>
<comment type="similarity">
    <text evidence="5">Belongs to the SAT4 family.</text>
</comment>
<dbReference type="InterPro" id="IPR049326">
    <property type="entry name" value="Rhodopsin_dom_fungi"/>
</dbReference>
<dbReference type="GO" id="GO:0016020">
    <property type="term" value="C:membrane"/>
    <property type="evidence" value="ECO:0007669"/>
    <property type="project" value="UniProtKB-SubCell"/>
</dbReference>